<gene>
    <name evidence="1" type="ORF">COT95_00125</name>
</gene>
<accession>A0A2H0V7U1</accession>
<evidence type="ECO:0000313" key="1">
    <source>
        <dbReference type="EMBL" id="PIR95174.1"/>
    </source>
</evidence>
<comment type="caution">
    <text evidence="1">The sequence shown here is derived from an EMBL/GenBank/DDBJ whole genome shotgun (WGS) entry which is preliminary data.</text>
</comment>
<dbReference type="AlphaFoldDB" id="A0A2H0V7U1"/>
<organism evidence="1 2">
    <name type="scientific">Candidatus Falkowbacteria bacterium CG10_big_fil_rev_8_21_14_0_10_37_6</name>
    <dbReference type="NCBI Taxonomy" id="1974563"/>
    <lineage>
        <taxon>Bacteria</taxon>
        <taxon>Candidatus Falkowiibacteriota</taxon>
    </lineage>
</organism>
<protein>
    <recommendedName>
        <fullName evidence="3">RNA pyrophosphohydrolase</fullName>
    </recommendedName>
</protein>
<feature type="non-terminal residue" evidence="1">
    <location>
        <position position="1"/>
    </location>
</feature>
<name>A0A2H0V7U1_9BACT</name>
<dbReference type="Proteomes" id="UP000228614">
    <property type="component" value="Unassembled WGS sequence"/>
</dbReference>
<dbReference type="Gene3D" id="3.90.79.10">
    <property type="entry name" value="Nucleoside Triphosphate Pyrophosphohydrolase"/>
    <property type="match status" value="1"/>
</dbReference>
<evidence type="ECO:0008006" key="3">
    <source>
        <dbReference type="Google" id="ProtNLM"/>
    </source>
</evidence>
<evidence type="ECO:0000313" key="2">
    <source>
        <dbReference type="Proteomes" id="UP000228614"/>
    </source>
</evidence>
<sequence length="87" mass="10042">KNLYYYKFGDNLGRAGAPSQKICGYKGQKQGLFIAEFIGVDSDITINYWDHAAWQWVDLDKVVPQVHTYRKKATEIFVEKLKKTLAN</sequence>
<reference evidence="2" key="1">
    <citation type="submission" date="2017-09" db="EMBL/GenBank/DDBJ databases">
        <title>Depth-based differentiation of microbial function through sediment-hosted aquifers and enrichment of novel symbionts in the deep terrestrial subsurface.</title>
        <authorList>
            <person name="Probst A.J."/>
            <person name="Ladd B."/>
            <person name="Jarett J.K."/>
            <person name="Geller-Mcgrath D.E."/>
            <person name="Sieber C.M.K."/>
            <person name="Emerson J.B."/>
            <person name="Anantharaman K."/>
            <person name="Thomas B.C."/>
            <person name="Malmstrom R."/>
            <person name="Stieglmeier M."/>
            <person name="Klingl A."/>
            <person name="Woyke T."/>
            <person name="Ryan C.M."/>
            <person name="Banfield J.F."/>
        </authorList>
    </citation>
    <scope>NUCLEOTIDE SEQUENCE [LARGE SCALE GENOMIC DNA]</scope>
</reference>
<proteinExistence type="predicted"/>
<dbReference type="EMBL" id="PFAN01000008">
    <property type="protein sequence ID" value="PIR95174.1"/>
    <property type="molecule type" value="Genomic_DNA"/>
</dbReference>